<comment type="caution">
    <text evidence="3">The sequence shown here is derived from an EMBL/GenBank/DDBJ whole genome shotgun (WGS) entry which is preliminary data.</text>
</comment>
<gene>
    <name evidence="3" type="ORF">PHLCEN_2v7620</name>
</gene>
<dbReference type="Proteomes" id="UP000186601">
    <property type="component" value="Unassembled WGS sequence"/>
</dbReference>
<dbReference type="EMBL" id="MLYV02000765">
    <property type="protein sequence ID" value="PSR77962.1"/>
    <property type="molecule type" value="Genomic_DNA"/>
</dbReference>
<feature type="compositionally biased region" description="Basic and acidic residues" evidence="1">
    <location>
        <begin position="58"/>
        <end position="84"/>
    </location>
</feature>
<dbReference type="InterPro" id="IPR045341">
    <property type="entry name" value="DUF6532"/>
</dbReference>
<evidence type="ECO:0000313" key="3">
    <source>
        <dbReference type="EMBL" id="PSR77962.1"/>
    </source>
</evidence>
<feature type="compositionally biased region" description="Basic and acidic residues" evidence="1">
    <location>
        <begin position="127"/>
        <end position="138"/>
    </location>
</feature>
<dbReference type="AlphaFoldDB" id="A0A2R6NW01"/>
<organism evidence="3 4">
    <name type="scientific">Hermanssonia centrifuga</name>
    <dbReference type="NCBI Taxonomy" id="98765"/>
    <lineage>
        <taxon>Eukaryota</taxon>
        <taxon>Fungi</taxon>
        <taxon>Dikarya</taxon>
        <taxon>Basidiomycota</taxon>
        <taxon>Agaricomycotina</taxon>
        <taxon>Agaricomycetes</taxon>
        <taxon>Polyporales</taxon>
        <taxon>Meruliaceae</taxon>
        <taxon>Hermanssonia</taxon>
    </lineage>
</organism>
<feature type="compositionally biased region" description="Basic and acidic residues" evidence="1">
    <location>
        <begin position="158"/>
        <end position="182"/>
    </location>
</feature>
<name>A0A2R6NW01_9APHY</name>
<sequence>MTRSRRLVLSSSDSSSTEEESDEEPIASKTNKEVNNPPVPGSSRRMCKATEKQQYADQAKEQEQIKQIKKLQRELAKLKKKDPQNKPPRAQNAADNENDDEGALSPGPESEDESDNLSRFISPDSRSVWDDRSEEHTSLQDVEQQVPGGLLRGSRRSRSPERDDQSRRPRSRSIEKFATDNPHRKRRRSRSPLAPATAKYDIMQYTLGAMPEKGRPKESDYAKPTRILVKAGIKLYLLKIFTVHPFPDDESEIAWATAAWRDVCAEAKKLFHQLESDRVITLIMKRASTARGHLRDEIRELVVAFYKLKLETGKKKARQDNEQRYRYLMEGSPKRFCYKQHLFKDRHSLGAKNIQAFNPLPLATLALLLTTNEFCLDAWSTGEFNSQLMFKESVYRPKFEAHLQQLKEWEEINPTVVRKIRGKMFHRVVSMGKVPVQTSTVQLGGLSDMAAKFAQEELAGRTGETDSEADE</sequence>
<feature type="compositionally biased region" description="Acidic residues" evidence="1">
    <location>
        <begin position="16"/>
        <end position="25"/>
    </location>
</feature>
<keyword evidence="4" id="KW-1185">Reference proteome</keyword>
<dbReference type="OrthoDB" id="2751838at2759"/>
<feature type="domain" description="DUF6532" evidence="2">
    <location>
        <begin position="233"/>
        <end position="409"/>
    </location>
</feature>
<accession>A0A2R6NW01</accession>
<reference evidence="3 4" key="1">
    <citation type="submission" date="2018-02" db="EMBL/GenBank/DDBJ databases">
        <title>Genome sequence of the basidiomycete white-rot fungus Phlebia centrifuga.</title>
        <authorList>
            <person name="Granchi Z."/>
            <person name="Peng M."/>
            <person name="de Vries R.P."/>
            <person name="Hilden K."/>
            <person name="Makela M.R."/>
            <person name="Grigoriev I."/>
            <person name="Riley R."/>
        </authorList>
    </citation>
    <scope>NUCLEOTIDE SEQUENCE [LARGE SCALE GENOMIC DNA]</scope>
    <source>
        <strain evidence="3 4">FBCC195</strain>
    </source>
</reference>
<evidence type="ECO:0000313" key="4">
    <source>
        <dbReference type="Proteomes" id="UP000186601"/>
    </source>
</evidence>
<dbReference type="Pfam" id="PF20149">
    <property type="entry name" value="DUF6532"/>
    <property type="match status" value="1"/>
</dbReference>
<feature type="region of interest" description="Disordered" evidence="1">
    <location>
        <begin position="1"/>
        <end position="195"/>
    </location>
</feature>
<evidence type="ECO:0000259" key="2">
    <source>
        <dbReference type="Pfam" id="PF20149"/>
    </source>
</evidence>
<evidence type="ECO:0000256" key="1">
    <source>
        <dbReference type="SAM" id="MobiDB-lite"/>
    </source>
</evidence>
<proteinExistence type="predicted"/>
<dbReference type="STRING" id="98765.A0A2R6NW01"/>
<protein>
    <recommendedName>
        <fullName evidence="2">DUF6532 domain-containing protein</fullName>
    </recommendedName>
</protein>